<comment type="caution">
    <text evidence="1">The sequence shown here is derived from an EMBL/GenBank/DDBJ whole genome shotgun (WGS) entry which is preliminary data.</text>
</comment>
<dbReference type="InterPro" id="IPR011047">
    <property type="entry name" value="Quinoprotein_ADH-like_sf"/>
</dbReference>
<dbReference type="PANTHER" id="PTHR19879">
    <property type="entry name" value="TRANSCRIPTION INITIATION FACTOR TFIID"/>
    <property type="match status" value="1"/>
</dbReference>
<organism evidence="1 2">
    <name type="scientific">Actinocrispum wychmicini</name>
    <dbReference type="NCBI Taxonomy" id="1213861"/>
    <lineage>
        <taxon>Bacteria</taxon>
        <taxon>Bacillati</taxon>
        <taxon>Actinomycetota</taxon>
        <taxon>Actinomycetes</taxon>
        <taxon>Pseudonocardiales</taxon>
        <taxon>Pseudonocardiaceae</taxon>
        <taxon>Actinocrispum</taxon>
    </lineage>
</organism>
<dbReference type="InterPro" id="IPR015943">
    <property type="entry name" value="WD40/YVTN_repeat-like_dom_sf"/>
</dbReference>
<dbReference type="Proteomes" id="UP000295680">
    <property type="component" value="Unassembled WGS sequence"/>
</dbReference>
<reference evidence="1 2" key="1">
    <citation type="submission" date="2019-03" db="EMBL/GenBank/DDBJ databases">
        <title>Genomic Encyclopedia of Type Strains, Phase IV (KMG-IV): sequencing the most valuable type-strain genomes for metagenomic binning, comparative biology and taxonomic classification.</title>
        <authorList>
            <person name="Goeker M."/>
        </authorList>
    </citation>
    <scope>NUCLEOTIDE SEQUENCE [LARGE SCALE GENOMIC DNA]</scope>
    <source>
        <strain evidence="1 2">DSM 45934</strain>
    </source>
</reference>
<protein>
    <submittedName>
        <fullName evidence="1">WD40 repeat protein</fullName>
    </submittedName>
</protein>
<evidence type="ECO:0000313" key="1">
    <source>
        <dbReference type="EMBL" id="TCO52890.1"/>
    </source>
</evidence>
<evidence type="ECO:0000313" key="2">
    <source>
        <dbReference type="Proteomes" id="UP000295680"/>
    </source>
</evidence>
<dbReference type="InterPro" id="IPR001680">
    <property type="entry name" value="WD40_rpt"/>
</dbReference>
<name>A0A4V2S5P4_9PSEU</name>
<dbReference type="PANTHER" id="PTHR19879:SF9">
    <property type="entry name" value="TRANSCRIPTION INITIATION FACTOR TFIID SUBUNIT 5"/>
    <property type="match status" value="1"/>
</dbReference>
<dbReference type="OrthoDB" id="9808778at2"/>
<sequence>MTALTRIASLPVPQCRCVRVSPDGTSVLTVGAGAVQMWDAASGQLGWSRPWAAMAEFPVEAVWSGGGDTVTLVADARLGLLDAFSGADRPLPDELAGRTDITATALSTIEPTLAVGTQEGIVLLWQQDTGRVLRLRGGGDPVTALAWRPTTNELCVAKPRSLQLWEPANEVMISSMHVGDIHPLRLVWTPDGDLIMVMGLAEVRALSAATRADSAPPLATRGRPTGLGVSRTGATLLVGMPDGSVELLDRRLHRPDVTAGAQAAAVIEAACLHVNDTGLVAVRAGPDSVGLYTLPDTQRPARDQHRTVTLRRWAAGVARSAGGTPEEPPPAPVPTTVARKSGFAWADDGWYRHATNSGRVHRFTGDGGKLWKAEVGTGPMATGAGYVAVGTAGDEIVVLDGTTGTQVITVRGTGAASLSSCGMAVAVPNRRDLAVVDLLGERRARNVPVPDRTGDPCWSPDGTLLAAPTANGVLVWDGESLERLRRLDVGASRRSGVLAFSPDGGYLALARSDGPVAMWNTATWRAEQPTIPSGPWSGEVLAWSPDSRLLAVPAPRPIGAVDLWDVQRGQTVMTIPPAPDGRKPVVGVCWAADGRFAVVHDEGTVVSWTITLPARATGERVPPQQLPALVAATAAVGTMVSVPVLVDLFSLLLGQDAGRLDELSRHPGVTMLRGLRWPADAVVGLAVLVAAGLPAAEDTLPPDQATQEELHAAVEQAMEGVSTVSQAYEPPMAALLVELDRIDDSVIVLATLLGPDAVAAAPDVLARVRSQSFGGWSLAPRQQRLLGLRSMLRADGRSQGHGVGDTRAGIARHGELPSLLPSQLASPREVLAAKMSRDELLFRTRQGGLAVEAQPVVLVVDDTAAAFGTVGVTLRIVANLLAGMAIRQRRRCALVLLGSADVTFLAEMADLVHLWAGGSVERPNLPAALAAAGTAAAQLSDVLGGLPRLVVLTHPYLDCPTRPGLHVIRVHYPGLPTGDPAPRTHVLAPAAGPAEIHEVIGAVLTDRT</sequence>
<dbReference type="Gene3D" id="2.130.10.10">
    <property type="entry name" value="YVTN repeat-like/Quinoprotein amine dehydrogenase"/>
    <property type="match status" value="2"/>
</dbReference>
<dbReference type="RefSeq" id="WP_132123860.1">
    <property type="nucleotide sequence ID" value="NZ_SLWS01000011.1"/>
</dbReference>
<dbReference type="EMBL" id="SLWS01000011">
    <property type="protein sequence ID" value="TCO52890.1"/>
    <property type="molecule type" value="Genomic_DNA"/>
</dbReference>
<dbReference type="AlphaFoldDB" id="A0A4V2S5P4"/>
<proteinExistence type="predicted"/>
<gene>
    <name evidence="1" type="ORF">EV192_11184</name>
</gene>
<dbReference type="SUPFAM" id="SSF50998">
    <property type="entry name" value="Quinoprotein alcohol dehydrogenase-like"/>
    <property type="match status" value="2"/>
</dbReference>
<keyword evidence="2" id="KW-1185">Reference proteome</keyword>
<dbReference type="SMART" id="SM00320">
    <property type="entry name" value="WD40"/>
    <property type="match status" value="5"/>
</dbReference>
<accession>A0A4V2S5P4</accession>